<dbReference type="AlphaFoldDB" id="A0A6N7ZAT6"/>
<accession>A0A6N7ZAT6</accession>
<comment type="caution">
    <text evidence="3">The sequence shown here is derived from an EMBL/GenBank/DDBJ whole genome shotgun (WGS) entry which is preliminary data.</text>
</comment>
<evidence type="ECO:0000256" key="1">
    <source>
        <dbReference type="SAM" id="SignalP"/>
    </source>
</evidence>
<reference evidence="3 4" key="1">
    <citation type="submission" date="2019-11" db="EMBL/GenBank/DDBJ databases">
        <title>Draft genome of Amycolatopsis RM579.</title>
        <authorList>
            <person name="Duangmal K."/>
            <person name="Mingma R."/>
        </authorList>
    </citation>
    <scope>NUCLEOTIDE SEQUENCE [LARGE SCALE GENOMIC DNA]</scope>
    <source>
        <strain evidence="3 4">RM579</strain>
    </source>
</reference>
<keyword evidence="4" id="KW-1185">Reference proteome</keyword>
<dbReference type="GO" id="GO:0017000">
    <property type="term" value="P:antibiotic biosynthetic process"/>
    <property type="evidence" value="ECO:0007669"/>
    <property type="project" value="InterPro"/>
</dbReference>
<dbReference type="Proteomes" id="UP000440096">
    <property type="component" value="Unassembled WGS sequence"/>
</dbReference>
<sequence length="172" mass="18116">MRRLRSEGAGVRRAWRAGASAVLAMVSASCAAPAAQELPGCVVLDGLREQSIGQVNNTLGGPYPAIGDSATYVHQLHDHGGNQVATIHGKTNVRLRMADGGLLEFFDERIEFGDGTVLAQGYYERGAGAQFLPLIGTAGVFRDKLGRRTFEPLDAAGSATTTFTLCPAGILK</sequence>
<protein>
    <recommendedName>
        <fullName evidence="2">Allene oxide cyclase barrel-like domain-containing protein</fullName>
    </recommendedName>
</protein>
<feature type="signal peptide" evidence="1">
    <location>
        <begin position="1"/>
        <end position="34"/>
    </location>
</feature>
<dbReference type="EMBL" id="WMBA01000079">
    <property type="protein sequence ID" value="MTD58853.1"/>
    <property type="molecule type" value="Genomic_DNA"/>
</dbReference>
<evidence type="ECO:0000313" key="4">
    <source>
        <dbReference type="Proteomes" id="UP000440096"/>
    </source>
</evidence>
<gene>
    <name evidence="3" type="ORF">GKO32_33460</name>
</gene>
<keyword evidence="1" id="KW-0732">Signal</keyword>
<dbReference type="RefSeq" id="WP_154760924.1">
    <property type="nucleotide sequence ID" value="NZ_WMBA01000079.1"/>
</dbReference>
<feature type="domain" description="Allene oxide cyclase barrel-like" evidence="2">
    <location>
        <begin position="58"/>
        <end position="155"/>
    </location>
</feature>
<organism evidence="3 4">
    <name type="scientific">Amycolatopsis pithecellobii</name>
    <dbReference type="NCBI Taxonomy" id="664692"/>
    <lineage>
        <taxon>Bacteria</taxon>
        <taxon>Bacillati</taxon>
        <taxon>Actinomycetota</taxon>
        <taxon>Actinomycetes</taxon>
        <taxon>Pseudonocardiales</taxon>
        <taxon>Pseudonocardiaceae</taxon>
        <taxon>Amycolatopsis</taxon>
    </lineage>
</organism>
<evidence type="ECO:0000313" key="3">
    <source>
        <dbReference type="EMBL" id="MTD58853.1"/>
    </source>
</evidence>
<dbReference type="PROSITE" id="PS51257">
    <property type="entry name" value="PROKAR_LIPOPROTEIN"/>
    <property type="match status" value="1"/>
</dbReference>
<name>A0A6N7ZAT6_9PSEU</name>
<proteinExistence type="predicted"/>
<feature type="chain" id="PRO_5027099670" description="Allene oxide cyclase barrel-like domain-containing protein" evidence="1">
    <location>
        <begin position="35"/>
        <end position="172"/>
    </location>
</feature>
<dbReference type="GO" id="GO:0016853">
    <property type="term" value="F:isomerase activity"/>
    <property type="evidence" value="ECO:0007669"/>
    <property type="project" value="InterPro"/>
</dbReference>
<dbReference type="Pfam" id="PF18678">
    <property type="entry name" value="AOC_like"/>
    <property type="match status" value="1"/>
</dbReference>
<dbReference type="OrthoDB" id="3629632at2"/>
<evidence type="ECO:0000259" key="2">
    <source>
        <dbReference type="Pfam" id="PF18678"/>
    </source>
</evidence>
<dbReference type="InterPro" id="IPR041013">
    <property type="entry name" value="AOC-like"/>
</dbReference>